<gene>
    <name evidence="3" type="ORF">HDA35_001375</name>
</gene>
<dbReference type="RefSeq" id="WP_179802044.1">
    <property type="nucleotide sequence ID" value="NZ_JACCCQ010000001.1"/>
</dbReference>
<keyword evidence="2" id="KW-0472">Membrane</keyword>
<evidence type="ECO:0000256" key="1">
    <source>
        <dbReference type="SAM" id="MobiDB-lite"/>
    </source>
</evidence>
<evidence type="ECO:0000313" key="4">
    <source>
        <dbReference type="Proteomes" id="UP000631553"/>
    </source>
</evidence>
<dbReference type="Proteomes" id="UP000631553">
    <property type="component" value="Unassembled WGS sequence"/>
</dbReference>
<keyword evidence="2" id="KW-1133">Transmembrane helix</keyword>
<organism evidence="3 4">
    <name type="scientific">Micromonospora purpureochromogenes</name>
    <dbReference type="NCBI Taxonomy" id="47872"/>
    <lineage>
        <taxon>Bacteria</taxon>
        <taxon>Bacillati</taxon>
        <taxon>Actinomycetota</taxon>
        <taxon>Actinomycetes</taxon>
        <taxon>Micromonosporales</taxon>
        <taxon>Micromonosporaceae</taxon>
        <taxon>Micromonospora</taxon>
    </lineage>
</organism>
<keyword evidence="4" id="KW-1185">Reference proteome</keyword>
<name>A0ABX2RJN3_9ACTN</name>
<accession>A0ABX2RJN3</accession>
<sequence length="280" mass="28696">MSGAVQAGWAPPSGPAEPAPTRGWPRWLLAATVLWAVLLGALTWWSVRHDPPTVREQRTLAEAGPVVDRAVGRLVAATGDGAWQLAAPRLDRGCRVTPMDDGASLARDLDVVVAEGGERALLEAVAGRLPADWRAGVHLGSDGPRLRADAGEFVAVHGRVVTAGRVRLTVDSGCRPDDVAYATLLPGYAGEPALDEALRALGRPAGTPEQVVAPCPGGGVARTAWVAAGSAPAPLAGLKPLAAGGVVVDTPEVYAYRRGTAVVLADATGEQVRVSASTGC</sequence>
<evidence type="ECO:0000256" key="2">
    <source>
        <dbReference type="SAM" id="Phobius"/>
    </source>
</evidence>
<feature type="transmembrane region" description="Helical" evidence="2">
    <location>
        <begin position="27"/>
        <end position="47"/>
    </location>
</feature>
<comment type="caution">
    <text evidence="3">The sequence shown here is derived from an EMBL/GenBank/DDBJ whole genome shotgun (WGS) entry which is preliminary data.</text>
</comment>
<reference evidence="3 4" key="1">
    <citation type="submission" date="2020-07" db="EMBL/GenBank/DDBJ databases">
        <title>Sequencing the genomes of 1000 actinobacteria strains.</title>
        <authorList>
            <person name="Klenk H.-P."/>
        </authorList>
    </citation>
    <scope>NUCLEOTIDE SEQUENCE [LARGE SCALE GENOMIC DNA]</scope>
    <source>
        <strain evidence="3 4">DSM 43814</strain>
    </source>
</reference>
<feature type="region of interest" description="Disordered" evidence="1">
    <location>
        <begin position="1"/>
        <end position="20"/>
    </location>
</feature>
<protein>
    <submittedName>
        <fullName evidence="3">Uncharacterized protein</fullName>
    </submittedName>
</protein>
<dbReference type="EMBL" id="JACCCQ010000001">
    <property type="protein sequence ID" value="NYF55544.1"/>
    <property type="molecule type" value="Genomic_DNA"/>
</dbReference>
<keyword evidence="2" id="KW-0812">Transmembrane</keyword>
<proteinExistence type="predicted"/>
<evidence type="ECO:0000313" key="3">
    <source>
        <dbReference type="EMBL" id="NYF55544.1"/>
    </source>
</evidence>